<dbReference type="EMBL" id="MN577574">
    <property type="protein sequence ID" value="QGT51339.1"/>
    <property type="molecule type" value="Genomic_DNA"/>
</dbReference>
<protein>
    <submittedName>
        <fullName evidence="1">Phage protein</fullName>
    </submittedName>
</protein>
<sequence length="103" mass="11716">MKIYIAGKISGDKNYKAKFADAENALAKKGHSIMNPAWLVEYPEFQYGDYIFISDWMRSVCEAVVLLPDWEQSEGAKREKSSAVAERQKIFYGVDEVPFAEEA</sequence>
<reference evidence="1" key="1">
    <citation type="journal article" date="2020" name="J. ISSAAS">
        <title>Lactobacilli and other gastrointestinal microbiota of Peromyscus leucopus, reservoir host for agents of Lyme disease and other zoonoses in North America.</title>
        <authorList>
            <person name="Milovic A."/>
            <person name="Bassam K."/>
            <person name="Shao H."/>
            <person name="Chatzistamou I."/>
            <person name="Tufts D.M."/>
            <person name="Diuk-Wasser M."/>
            <person name="Barbour A.G."/>
        </authorList>
    </citation>
    <scope>NUCLEOTIDE SEQUENCE</scope>
    <source>
        <strain evidence="1">LL50</strain>
    </source>
</reference>
<dbReference type="Pfam" id="PF14359">
    <property type="entry name" value="DUF4406"/>
    <property type="match status" value="1"/>
</dbReference>
<dbReference type="AlphaFoldDB" id="A0A650ENH7"/>
<dbReference type="InterPro" id="IPR025518">
    <property type="entry name" value="DUF4406"/>
</dbReference>
<dbReference type="SUPFAM" id="SSF52309">
    <property type="entry name" value="N-(deoxy)ribosyltransferase-like"/>
    <property type="match status" value="1"/>
</dbReference>
<organism evidence="1">
    <name type="scientific">uncultured Spirochaetaceae bacterium</name>
    <dbReference type="NCBI Taxonomy" id="201186"/>
    <lineage>
        <taxon>Bacteria</taxon>
        <taxon>Pseudomonadati</taxon>
        <taxon>Spirochaetota</taxon>
        <taxon>Spirochaetia</taxon>
        <taxon>Spirochaetales</taxon>
        <taxon>Spirochaetaceae</taxon>
        <taxon>environmental samples</taxon>
    </lineage>
</organism>
<gene>
    <name evidence="1" type="ORF">Unknown280_0310</name>
</gene>
<proteinExistence type="predicted"/>
<evidence type="ECO:0000313" key="1">
    <source>
        <dbReference type="EMBL" id="QGT51339.1"/>
    </source>
</evidence>
<name>A0A650ENH7_9SPIO</name>
<accession>A0A650ENH7</accession>
<dbReference type="Gene3D" id="3.40.50.10400">
    <property type="entry name" value="Hypothetical protein PA1492"/>
    <property type="match status" value="1"/>
</dbReference>